<dbReference type="InParanoid" id="I7M247"/>
<keyword evidence="5" id="KW-1185">Reference proteome</keyword>
<dbReference type="GeneID" id="7839592"/>
<dbReference type="PROSITE" id="PS50195">
    <property type="entry name" value="PX"/>
    <property type="match status" value="1"/>
</dbReference>
<proteinExistence type="predicted"/>
<dbReference type="Gene3D" id="2.100.10.30">
    <property type="entry name" value="Jacalin-like lectin domain"/>
    <property type="match status" value="1"/>
</dbReference>
<dbReference type="EMBL" id="GG662651">
    <property type="protein sequence ID" value="EAR98465.1"/>
    <property type="molecule type" value="Genomic_DNA"/>
</dbReference>
<dbReference type="Pfam" id="PF00787">
    <property type="entry name" value="PX"/>
    <property type="match status" value="1"/>
</dbReference>
<organism evidence="4 5">
    <name type="scientific">Tetrahymena thermophila (strain SB210)</name>
    <dbReference type="NCBI Taxonomy" id="312017"/>
    <lineage>
        <taxon>Eukaryota</taxon>
        <taxon>Sar</taxon>
        <taxon>Alveolata</taxon>
        <taxon>Ciliophora</taxon>
        <taxon>Intramacronucleata</taxon>
        <taxon>Oligohymenophorea</taxon>
        <taxon>Hymenostomatida</taxon>
        <taxon>Tetrahymenina</taxon>
        <taxon>Tetrahymenidae</taxon>
        <taxon>Tetrahymena</taxon>
    </lineage>
</organism>
<dbReference type="Proteomes" id="UP000009168">
    <property type="component" value="Unassembled WGS sequence"/>
</dbReference>
<evidence type="ECO:0000256" key="2">
    <source>
        <dbReference type="SAM" id="MobiDB-lite"/>
    </source>
</evidence>
<dbReference type="InterPro" id="IPR036404">
    <property type="entry name" value="Jacalin-like_lectin_dom_sf"/>
</dbReference>
<evidence type="ECO:0000313" key="4">
    <source>
        <dbReference type="EMBL" id="EAR98465.1"/>
    </source>
</evidence>
<dbReference type="GO" id="GO:0035091">
    <property type="term" value="F:phosphatidylinositol binding"/>
    <property type="evidence" value="ECO:0007669"/>
    <property type="project" value="InterPro"/>
</dbReference>
<evidence type="ECO:0000256" key="1">
    <source>
        <dbReference type="SAM" id="Coils"/>
    </source>
</evidence>
<accession>I7M247</accession>
<feature type="compositionally biased region" description="Polar residues" evidence="2">
    <location>
        <begin position="951"/>
        <end position="963"/>
    </location>
</feature>
<gene>
    <name evidence="4" type="ORF">TTHERM_00290930</name>
</gene>
<feature type="region of interest" description="Disordered" evidence="2">
    <location>
        <begin position="234"/>
        <end position="262"/>
    </location>
</feature>
<dbReference type="InterPro" id="IPR036871">
    <property type="entry name" value="PX_dom_sf"/>
</dbReference>
<feature type="region of interest" description="Disordered" evidence="2">
    <location>
        <begin position="890"/>
        <end position="914"/>
    </location>
</feature>
<dbReference type="AlphaFoldDB" id="I7M247"/>
<dbReference type="HOGENOM" id="CLU_276654_0_0_1"/>
<dbReference type="OrthoDB" id="5227681at2759"/>
<protein>
    <submittedName>
        <fullName evidence="4">PX domain protein</fullName>
    </submittedName>
</protein>
<feature type="coiled-coil region" evidence="1">
    <location>
        <begin position="1092"/>
        <end position="1146"/>
    </location>
</feature>
<dbReference type="Gene3D" id="3.30.1520.10">
    <property type="entry name" value="Phox-like domain"/>
    <property type="match status" value="1"/>
</dbReference>
<dbReference type="STRING" id="312017.I7M247"/>
<dbReference type="SMART" id="SM00312">
    <property type="entry name" value="PX"/>
    <property type="match status" value="1"/>
</dbReference>
<feature type="domain" description="PX" evidence="3">
    <location>
        <begin position="481"/>
        <end position="597"/>
    </location>
</feature>
<reference evidence="5" key="1">
    <citation type="journal article" date="2006" name="PLoS Biol.">
        <title>Macronuclear genome sequence of the ciliate Tetrahymena thermophila, a model eukaryote.</title>
        <authorList>
            <person name="Eisen J.A."/>
            <person name="Coyne R.S."/>
            <person name="Wu M."/>
            <person name="Wu D."/>
            <person name="Thiagarajan M."/>
            <person name="Wortman J.R."/>
            <person name="Badger J.H."/>
            <person name="Ren Q."/>
            <person name="Amedeo P."/>
            <person name="Jones K.M."/>
            <person name="Tallon L.J."/>
            <person name="Delcher A.L."/>
            <person name="Salzberg S.L."/>
            <person name="Silva J.C."/>
            <person name="Haas B.J."/>
            <person name="Majoros W.H."/>
            <person name="Farzad M."/>
            <person name="Carlton J.M."/>
            <person name="Smith R.K. Jr."/>
            <person name="Garg J."/>
            <person name="Pearlman R.E."/>
            <person name="Karrer K.M."/>
            <person name="Sun L."/>
            <person name="Manning G."/>
            <person name="Elde N.C."/>
            <person name="Turkewitz A.P."/>
            <person name="Asai D.J."/>
            <person name="Wilkes D.E."/>
            <person name="Wang Y."/>
            <person name="Cai H."/>
            <person name="Collins K."/>
            <person name="Stewart B.A."/>
            <person name="Lee S.R."/>
            <person name="Wilamowska K."/>
            <person name="Weinberg Z."/>
            <person name="Ruzzo W.L."/>
            <person name="Wloga D."/>
            <person name="Gaertig J."/>
            <person name="Frankel J."/>
            <person name="Tsao C.-C."/>
            <person name="Gorovsky M.A."/>
            <person name="Keeling P.J."/>
            <person name="Waller R.F."/>
            <person name="Patron N.J."/>
            <person name="Cherry J.M."/>
            <person name="Stover N.A."/>
            <person name="Krieger C.J."/>
            <person name="del Toro C."/>
            <person name="Ryder H.F."/>
            <person name="Williamson S.C."/>
            <person name="Barbeau R.A."/>
            <person name="Hamilton E.P."/>
            <person name="Orias E."/>
        </authorList>
    </citation>
    <scope>NUCLEOTIDE SEQUENCE [LARGE SCALE GENOMIC DNA]</scope>
    <source>
        <strain evidence="5">SB210</strain>
    </source>
</reference>
<sequence length="1150" mass="135784">MDKLGKTTLGNTNAKDCKLNDDIQLIMSKHKDVPPEDIRPLNIEIYYTQDHIVGFQSVYQLIDQKKKNNKKRKINDKITFELEGHKSKGSKFFSVQSEVINLGPQENITKIFGISTDQIDKISFTTDQGRSFNFPPNNPINPKLQLNRQFYFELPVQSNIVGFKVGYSRFLNYLEIMYNINQSQQQKNQNFALNLSQNQSNMQVSQSIQNQNNGLNANNVLPNQQMNLFNQNSQQKYGQPALQQPNFNYPPAPQNQPQPEQQNALYNYPTESQINSLSKPQATVQQNNINNQQYQVSNNQFQQNNFQNNQYNHQNIYQPQQKYQQQQNLFPSLNQMNQNQNFGQQQFIQQQQLQQQYYPPAPPPPVDQSFFDYPMAPQNNTNQNQSYQNTIQRSNTMQISNNYEGSNRYGNNNFLNGAGLISNNQNQFNQQNGGLYNQNIPLMRGQSLQVQPIKENNEAYIAQELRRILFSENLLGKLTIKEHKVIQNQSSLIGMVVPAHVAYIIEVESTIQPNQEKVLVERRYKEFNALRECLIESLPGLPIPLIPVKQLGKKIDDKLILERKEELQIFLDEIVFFNPIFKFKGTQLFLDPKINTKTLLSELEKIKDSVSGKNQKLLLVDYKRIFACIDSYQLKQSMIDEVEGFKNMIVKKQEKLEKLVNKAQQTKEMMNTYYSFLNNFKKNFIKDYEEQVLQGYKLIDGKQLQVQNQNKQSQMSDQDIMVQQTHISSQRFILQYNIILREHRILAEFIRLFSFQNQLVQNYLKQSQKLLKTKIQSESIEIQTEMNYNKWMELFITKILYFFYIPFHKRDQTKRYLKTVSGVSEIEKQNNDNMRQYWIFVMLREQIEFEQVQAQYKEKDDYLVALKVQSEIKKEEQKKKLFQQTLQMQQQSQQQDTGHNQMSQQNQQQQQLLQSQQHQLNNYQCLPNDNQYLQQTLGNPAGVEDLYNYPPAQSDQTQHQDPNTENHMQLYSQLTEEQKNNQSSQQYSNYFSHYQKPQQSQLSYNNVMSQIKNQISNTPQNSQQQVISHQNEKDQEFMNEFVQQQANQGQLFVSSQPNNQAKQKLINQKNDDVFQQLFLEQLQINEISVDQINNEQNNADINHEENQQKEQENQQFLQQQQYQQHQNQQQYEYQQQQQEEEQVERQLLCE</sequence>
<feature type="coiled-coil region" evidence="1">
    <location>
        <begin position="642"/>
        <end position="669"/>
    </location>
</feature>
<evidence type="ECO:0000259" key="3">
    <source>
        <dbReference type="PROSITE" id="PS50195"/>
    </source>
</evidence>
<feature type="region of interest" description="Disordered" evidence="2">
    <location>
        <begin position="942"/>
        <end position="963"/>
    </location>
</feature>
<dbReference type="RefSeq" id="XP_001018710.1">
    <property type="nucleotide sequence ID" value="XM_001018710.1"/>
</dbReference>
<dbReference type="SUPFAM" id="SSF51101">
    <property type="entry name" value="Mannose-binding lectins"/>
    <property type="match status" value="1"/>
</dbReference>
<name>I7M247_TETTS</name>
<dbReference type="InterPro" id="IPR001683">
    <property type="entry name" value="PX_dom"/>
</dbReference>
<dbReference type="SUPFAM" id="SSF64268">
    <property type="entry name" value="PX domain"/>
    <property type="match status" value="1"/>
</dbReference>
<keyword evidence="1" id="KW-0175">Coiled coil</keyword>
<dbReference type="CDD" id="cd06093">
    <property type="entry name" value="PX_domain"/>
    <property type="match status" value="1"/>
</dbReference>
<dbReference type="KEGG" id="tet:TTHERM_00290930"/>
<evidence type="ECO:0000313" key="5">
    <source>
        <dbReference type="Proteomes" id="UP000009168"/>
    </source>
</evidence>